<keyword evidence="2" id="KW-1185">Reference proteome</keyword>
<reference evidence="1 2" key="1">
    <citation type="submission" date="2016-10" db="EMBL/GenBank/DDBJ databases">
        <authorList>
            <person name="Varghese N."/>
            <person name="Submissions S."/>
        </authorList>
    </citation>
    <scope>NUCLEOTIDE SEQUENCE [LARGE SCALE GENOMIC DNA]</scope>
    <source>
        <strain evidence="1 2">BS3780</strain>
    </source>
</reference>
<dbReference type="InterPro" id="IPR029058">
    <property type="entry name" value="AB_hydrolase_fold"/>
</dbReference>
<dbReference type="SUPFAM" id="SSF53474">
    <property type="entry name" value="alpha/beta-Hydrolases"/>
    <property type="match status" value="1"/>
</dbReference>
<comment type="caution">
    <text evidence="1">The sequence shown here is derived from an EMBL/GenBank/DDBJ whole genome shotgun (WGS) entry which is preliminary data.</text>
</comment>
<accession>A0ABY0ZIK7</accession>
<proteinExistence type="predicted"/>
<evidence type="ECO:0000313" key="1">
    <source>
        <dbReference type="EMBL" id="SEE76740.1"/>
    </source>
</evidence>
<name>A0ABY0ZIK7_9PSED</name>
<gene>
    <name evidence="1" type="ORF">SAMN04490188_5619</name>
</gene>
<protein>
    <submittedName>
        <fullName evidence="1">Uncharacterized protein</fullName>
    </submittedName>
</protein>
<dbReference type="Gene3D" id="3.40.50.1820">
    <property type="entry name" value="alpha/beta hydrolase"/>
    <property type="match status" value="1"/>
</dbReference>
<sequence>MRPPVPGKKTWIPEGFDDWPLHFPATQWARPAAHLDWTEQFIACWHAPVPRLPRSTLVVLVAGLFSEWLPRCFQDCAQTLRRSNYQVLRMPVRSSRGVMAQGTSIDKVLTAELKPGQRFVVLAHSKGGLDALAALRQNSVLSEACDGVALVQPPAGPSTVMDEVLGCSTWQPAQRYPLDRLRRVFAKMPWAADGTRDISRLRDPHIAHMLNHLATDLHCAHVVSWSCAPSSGFDTHHARLNARRPGWAHDGQFYLDHQRLEGMPQICLPHLDHGQPVLGGGGFDATRFWLALLNVLHETKPGRGNQTR</sequence>
<dbReference type="Proteomes" id="UP000183915">
    <property type="component" value="Unassembled WGS sequence"/>
</dbReference>
<dbReference type="EMBL" id="FNTT01000002">
    <property type="protein sequence ID" value="SEE76740.1"/>
    <property type="molecule type" value="Genomic_DNA"/>
</dbReference>
<organism evidence="1 2">
    <name type="scientific">Pseudomonas kilonensis</name>
    <dbReference type="NCBI Taxonomy" id="132476"/>
    <lineage>
        <taxon>Bacteria</taxon>
        <taxon>Pseudomonadati</taxon>
        <taxon>Pseudomonadota</taxon>
        <taxon>Gammaproteobacteria</taxon>
        <taxon>Pseudomonadales</taxon>
        <taxon>Pseudomonadaceae</taxon>
        <taxon>Pseudomonas</taxon>
    </lineage>
</organism>
<evidence type="ECO:0000313" key="2">
    <source>
        <dbReference type="Proteomes" id="UP000183915"/>
    </source>
</evidence>